<name>A0AA44UM00_PSEA5</name>
<protein>
    <submittedName>
        <fullName evidence="1">Phytoene dehydrogenase-like protein</fullName>
    </submittedName>
</protein>
<dbReference type="PANTHER" id="PTHR10668">
    <property type="entry name" value="PHYTOENE DEHYDROGENASE"/>
    <property type="match status" value="1"/>
</dbReference>
<dbReference type="Gene3D" id="3.50.50.60">
    <property type="entry name" value="FAD/NAD(P)-binding domain"/>
    <property type="match status" value="2"/>
</dbReference>
<gene>
    <name evidence="1" type="ORF">ATL51_1208</name>
</gene>
<accession>A0AA44UM00</accession>
<dbReference type="PANTHER" id="PTHR10668:SF105">
    <property type="entry name" value="DEHYDROGENASE-RELATED"/>
    <property type="match status" value="1"/>
</dbReference>
<evidence type="ECO:0000313" key="1">
    <source>
        <dbReference type="EMBL" id="PKB29576.1"/>
    </source>
</evidence>
<dbReference type="Proteomes" id="UP000232453">
    <property type="component" value="Unassembled WGS sequence"/>
</dbReference>
<dbReference type="EMBL" id="PHUJ01000003">
    <property type="protein sequence ID" value="PKB29576.1"/>
    <property type="molecule type" value="Genomic_DNA"/>
</dbReference>
<comment type="caution">
    <text evidence="1">The sequence shown here is derived from an EMBL/GenBank/DDBJ whole genome shotgun (WGS) entry which is preliminary data.</text>
</comment>
<evidence type="ECO:0000313" key="2">
    <source>
        <dbReference type="Proteomes" id="UP000232453"/>
    </source>
</evidence>
<reference evidence="1 2" key="1">
    <citation type="submission" date="2017-11" db="EMBL/GenBank/DDBJ databases">
        <title>Sequencing the genomes of 1000 actinobacteria strains.</title>
        <authorList>
            <person name="Klenk H.-P."/>
        </authorList>
    </citation>
    <scope>NUCLEOTIDE SEQUENCE [LARGE SCALE GENOMIC DNA]</scope>
    <source>
        <strain evidence="1 2">DSM 44104</strain>
    </source>
</reference>
<dbReference type="SUPFAM" id="SSF51905">
    <property type="entry name" value="FAD/NAD(P)-binding domain"/>
    <property type="match status" value="1"/>
</dbReference>
<dbReference type="AlphaFoldDB" id="A0AA44UM00"/>
<dbReference type="Pfam" id="PF13450">
    <property type="entry name" value="NAD_binding_8"/>
    <property type="match status" value="1"/>
</dbReference>
<sequence length="530" mass="54927">MTERVDAVVVGAGHNGLVAANLLADAGWDVLVCEAAEAPGGAVRSAEITAPGFVSDLASAFHPLGAASPVLRELDLGAHGLQWRHAPAVLAHPTTDGRCAVLHRSLDDTATALDDDHPGDGDAWRSLVAQWDRIGDDVVAAALRPFPPVRPASRLLRTLGTGDALRLARMLVQPVARMAQEHFGGRAAPLLLAGNALHTDLGPDSAAGAAYGWLLAMLGQRVGFPVPAGGAGALTGALVARLTARGGRIDCGRPIRTVLVGPSGRACGVVDAAGRRVLARRAVLADVDAPRLYRDLVGEEHLPARFVADLARFDWDFSTVKLDWALDGPVPWTAPGARSAGTVHLGADVDGLRRYAADLTAGRLPGDPFLLFGQMTTADPTRSPPGTESAWAYTHVPRGLGWGRDDVLRWADRMQQVVEDHAPGFGSRVRARAVAGPADLQGRDGNLVDGAITAGTSAVHQQLVFRPVPGLGRADTPVPGLFLAGASAHPGGAVHGGPGANAARAALAASGATGVLYRGAVRFAHRRLYG</sequence>
<dbReference type="InterPro" id="IPR036188">
    <property type="entry name" value="FAD/NAD-bd_sf"/>
</dbReference>
<proteinExistence type="predicted"/>
<dbReference type="RefSeq" id="WP_100877941.1">
    <property type="nucleotide sequence ID" value="NZ_JBICSI010000002.1"/>
</dbReference>
<organism evidence="1 2">
    <name type="scientific">Pseudonocardia alni</name>
    <name type="common">Amycolata alni</name>
    <dbReference type="NCBI Taxonomy" id="33907"/>
    <lineage>
        <taxon>Bacteria</taxon>
        <taxon>Bacillati</taxon>
        <taxon>Actinomycetota</taxon>
        <taxon>Actinomycetes</taxon>
        <taxon>Pseudonocardiales</taxon>
        <taxon>Pseudonocardiaceae</taxon>
        <taxon>Pseudonocardia</taxon>
    </lineage>
</organism>